<dbReference type="InterPro" id="IPR012678">
    <property type="entry name" value="Ribosomal_uL23/eL15/eS24_sf"/>
</dbReference>
<dbReference type="PANTHER" id="PTHR10496">
    <property type="entry name" value="40S RIBOSOMAL PROTEIN S24"/>
    <property type="match status" value="1"/>
</dbReference>
<keyword evidence="6" id="KW-1185">Reference proteome</keyword>
<dbReference type="Gene3D" id="3.30.70.3370">
    <property type="match status" value="1"/>
</dbReference>
<dbReference type="STRING" id="7398.A0A1B0A9B1"/>
<evidence type="ECO:0000256" key="4">
    <source>
        <dbReference type="ARBA" id="ARBA00035458"/>
    </source>
</evidence>
<reference evidence="5" key="2">
    <citation type="submission" date="2020-05" db="UniProtKB">
        <authorList>
            <consortium name="EnsemblMetazoa"/>
        </authorList>
    </citation>
    <scope>IDENTIFICATION</scope>
    <source>
        <strain evidence="5">IAEA</strain>
    </source>
</reference>
<protein>
    <recommendedName>
        <fullName evidence="3">Small ribosomal subunit protein eS24</fullName>
    </recommendedName>
    <alternativeName>
        <fullName evidence="4">40S ribosomal protein S24</fullName>
    </alternativeName>
</protein>
<dbReference type="GO" id="GO:0006412">
    <property type="term" value="P:translation"/>
    <property type="evidence" value="ECO:0007669"/>
    <property type="project" value="InterPro"/>
</dbReference>
<dbReference type="GO" id="GO:1990904">
    <property type="term" value="C:ribonucleoprotein complex"/>
    <property type="evidence" value="ECO:0007669"/>
    <property type="project" value="UniProtKB-KW"/>
</dbReference>
<accession>A0A1B0A9B1</accession>
<proteinExistence type="predicted"/>
<keyword evidence="2" id="KW-0687">Ribonucleoprotein</keyword>
<dbReference type="GO" id="GO:0003735">
    <property type="term" value="F:structural constituent of ribosome"/>
    <property type="evidence" value="ECO:0007669"/>
    <property type="project" value="InterPro"/>
</dbReference>
<organism evidence="5 6">
    <name type="scientific">Glossina pallidipes</name>
    <name type="common">Tsetse fly</name>
    <dbReference type="NCBI Taxonomy" id="7398"/>
    <lineage>
        <taxon>Eukaryota</taxon>
        <taxon>Metazoa</taxon>
        <taxon>Ecdysozoa</taxon>
        <taxon>Arthropoda</taxon>
        <taxon>Hexapoda</taxon>
        <taxon>Insecta</taxon>
        <taxon>Pterygota</taxon>
        <taxon>Neoptera</taxon>
        <taxon>Endopterygota</taxon>
        <taxon>Diptera</taxon>
        <taxon>Brachycera</taxon>
        <taxon>Muscomorpha</taxon>
        <taxon>Hippoboscoidea</taxon>
        <taxon>Glossinidae</taxon>
        <taxon>Glossina</taxon>
    </lineage>
</organism>
<dbReference type="VEuPathDB" id="VectorBase:GPAI038337"/>
<dbReference type="SUPFAM" id="SSF54189">
    <property type="entry name" value="Ribosomal proteins S24e, L23 and L15e"/>
    <property type="match status" value="1"/>
</dbReference>
<dbReference type="InterPro" id="IPR001976">
    <property type="entry name" value="Ribosomal_eS24"/>
</dbReference>
<dbReference type="InterPro" id="IPR053709">
    <property type="entry name" value="eRP_eS24_sf"/>
</dbReference>
<dbReference type="EnsemblMetazoa" id="GPAI038337-RA">
    <property type="protein sequence ID" value="GPAI038337-PA"/>
    <property type="gene ID" value="GPAI038337"/>
</dbReference>
<reference evidence="6" key="1">
    <citation type="submission" date="2014-03" db="EMBL/GenBank/DDBJ databases">
        <authorList>
            <person name="Aksoy S."/>
            <person name="Warren W."/>
            <person name="Wilson R.K."/>
        </authorList>
    </citation>
    <scope>NUCLEOTIDE SEQUENCE [LARGE SCALE GENOMIC DNA]</scope>
    <source>
        <strain evidence="6">IAEA</strain>
    </source>
</reference>
<dbReference type="GO" id="GO:0005840">
    <property type="term" value="C:ribosome"/>
    <property type="evidence" value="ECO:0007669"/>
    <property type="project" value="UniProtKB-KW"/>
</dbReference>
<evidence type="ECO:0000313" key="5">
    <source>
        <dbReference type="EnsemblMetazoa" id="GPAI038337-PA"/>
    </source>
</evidence>
<evidence type="ECO:0000256" key="3">
    <source>
        <dbReference type="ARBA" id="ARBA00035149"/>
    </source>
</evidence>
<evidence type="ECO:0000313" key="6">
    <source>
        <dbReference type="Proteomes" id="UP000092445"/>
    </source>
</evidence>
<evidence type="ECO:0000256" key="1">
    <source>
        <dbReference type="ARBA" id="ARBA00022980"/>
    </source>
</evidence>
<dbReference type="AlphaFoldDB" id="A0A1B0A9B1"/>
<dbReference type="Pfam" id="PF01282">
    <property type="entry name" value="Ribosomal_S24e"/>
    <property type="match status" value="1"/>
</dbReference>
<keyword evidence="1" id="KW-0689">Ribosomal protein</keyword>
<sequence>MVLMANRPAENANTRNVIISGATAMIRPSKLIPNRLLCRKQIVCDVIHPDFSSVPKTEIHKKLAAMYKSNPPSLDESTRWRLHSYPVKIKREVNLPMFACLHSLCHRLLEATLQPLKKCPLCRLFLNCELSLAEP</sequence>
<name>A0A1B0A9B1_GLOPL</name>
<dbReference type="Proteomes" id="UP000092445">
    <property type="component" value="Unassembled WGS sequence"/>
</dbReference>
<evidence type="ECO:0000256" key="2">
    <source>
        <dbReference type="ARBA" id="ARBA00023274"/>
    </source>
</evidence>